<dbReference type="PROSITE" id="PS50090">
    <property type="entry name" value="MYB_LIKE"/>
    <property type="match status" value="1"/>
</dbReference>
<protein>
    <submittedName>
        <fullName evidence="3">Uncharacterized protein</fullName>
    </submittedName>
</protein>
<sequence length="115" mass="13430">MYSNQSITNISLNTPCRSKRTWTPEEQTLFKQLYKQYGKDFKRYVTHLDGRTEGQIKSFYQNVVHKNKQIQNSRSKFQIDNQISSNTNSQIVRCQNESSLGQNAISELLFESTTI</sequence>
<dbReference type="InterPro" id="IPR009057">
    <property type="entry name" value="Homeodomain-like_sf"/>
</dbReference>
<dbReference type="SMART" id="SM00717">
    <property type="entry name" value="SANT"/>
    <property type="match status" value="1"/>
</dbReference>
<dbReference type="SUPFAM" id="SSF46689">
    <property type="entry name" value="Homeodomain-like"/>
    <property type="match status" value="1"/>
</dbReference>
<evidence type="ECO:0000259" key="2">
    <source>
        <dbReference type="PROSITE" id="PS51294"/>
    </source>
</evidence>
<organism evidence="3">
    <name type="scientific">Hexamita inflata</name>
    <dbReference type="NCBI Taxonomy" id="28002"/>
    <lineage>
        <taxon>Eukaryota</taxon>
        <taxon>Metamonada</taxon>
        <taxon>Diplomonadida</taxon>
        <taxon>Hexamitidae</taxon>
        <taxon>Hexamitinae</taxon>
        <taxon>Hexamita</taxon>
    </lineage>
</organism>
<reference evidence="3" key="1">
    <citation type="submission" date="2023-06" db="EMBL/GenBank/DDBJ databases">
        <authorList>
            <person name="Kurt Z."/>
        </authorList>
    </citation>
    <scope>NUCLEOTIDE SEQUENCE</scope>
</reference>
<dbReference type="PROSITE" id="PS51294">
    <property type="entry name" value="HTH_MYB"/>
    <property type="match status" value="1"/>
</dbReference>
<name>A0AA86Q5X6_9EUKA</name>
<feature type="domain" description="Myb-like" evidence="1">
    <location>
        <begin position="14"/>
        <end position="64"/>
    </location>
</feature>
<dbReference type="Gene3D" id="1.10.10.60">
    <property type="entry name" value="Homeodomain-like"/>
    <property type="match status" value="1"/>
</dbReference>
<dbReference type="CDD" id="cd00167">
    <property type="entry name" value="SANT"/>
    <property type="match status" value="1"/>
</dbReference>
<dbReference type="AlphaFoldDB" id="A0AA86Q5X6"/>
<dbReference type="InterPro" id="IPR017930">
    <property type="entry name" value="Myb_dom"/>
</dbReference>
<dbReference type="EMBL" id="CAXDID020000018">
    <property type="protein sequence ID" value="CAL5985377.1"/>
    <property type="molecule type" value="Genomic_DNA"/>
</dbReference>
<proteinExistence type="predicted"/>
<evidence type="ECO:0000313" key="5">
    <source>
        <dbReference type="Proteomes" id="UP001642409"/>
    </source>
</evidence>
<keyword evidence="5" id="KW-1185">Reference proteome</keyword>
<dbReference type="EMBL" id="CATOUU010000834">
    <property type="protein sequence ID" value="CAI9952935.1"/>
    <property type="molecule type" value="Genomic_DNA"/>
</dbReference>
<dbReference type="Pfam" id="PF00249">
    <property type="entry name" value="Myb_DNA-binding"/>
    <property type="match status" value="1"/>
</dbReference>
<accession>A0AA86Q5X6</accession>
<feature type="domain" description="HTH myb-type" evidence="2">
    <location>
        <begin position="14"/>
        <end position="68"/>
    </location>
</feature>
<dbReference type="InterPro" id="IPR001005">
    <property type="entry name" value="SANT/Myb"/>
</dbReference>
<reference evidence="4 5" key="2">
    <citation type="submission" date="2024-07" db="EMBL/GenBank/DDBJ databases">
        <authorList>
            <person name="Akdeniz Z."/>
        </authorList>
    </citation>
    <scope>NUCLEOTIDE SEQUENCE [LARGE SCALE GENOMIC DNA]</scope>
</reference>
<evidence type="ECO:0000313" key="4">
    <source>
        <dbReference type="EMBL" id="CAL5985377.1"/>
    </source>
</evidence>
<evidence type="ECO:0000313" key="3">
    <source>
        <dbReference type="EMBL" id="CAI9952935.1"/>
    </source>
</evidence>
<gene>
    <name evidence="3" type="ORF">HINF_LOCUS40580</name>
    <name evidence="4" type="ORF">HINF_LOCUS8838</name>
</gene>
<dbReference type="Proteomes" id="UP001642409">
    <property type="component" value="Unassembled WGS sequence"/>
</dbReference>
<comment type="caution">
    <text evidence="3">The sequence shown here is derived from an EMBL/GenBank/DDBJ whole genome shotgun (WGS) entry which is preliminary data.</text>
</comment>
<evidence type="ECO:0000259" key="1">
    <source>
        <dbReference type="PROSITE" id="PS50090"/>
    </source>
</evidence>